<organism evidence="2 3">
    <name type="scientific">Eleusine coracana subsp. coracana</name>
    <dbReference type="NCBI Taxonomy" id="191504"/>
    <lineage>
        <taxon>Eukaryota</taxon>
        <taxon>Viridiplantae</taxon>
        <taxon>Streptophyta</taxon>
        <taxon>Embryophyta</taxon>
        <taxon>Tracheophyta</taxon>
        <taxon>Spermatophyta</taxon>
        <taxon>Magnoliopsida</taxon>
        <taxon>Liliopsida</taxon>
        <taxon>Poales</taxon>
        <taxon>Poaceae</taxon>
        <taxon>PACMAD clade</taxon>
        <taxon>Chloridoideae</taxon>
        <taxon>Cynodonteae</taxon>
        <taxon>Eleusininae</taxon>
        <taxon>Eleusine</taxon>
    </lineage>
</organism>
<dbReference type="Proteomes" id="UP001054889">
    <property type="component" value="Unassembled WGS sequence"/>
</dbReference>
<dbReference type="InterPro" id="IPR046533">
    <property type="entry name" value="DUF6598"/>
</dbReference>
<evidence type="ECO:0000313" key="3">
    <source>
        <dbReference type="Proteomes" id="UP001054889"/>
    </source>
</evidence>
<gene>
    <name evidence="2" type="primary">gb21859</name>
    <name evidence="2" type="ORF">PR202_gb21859</name>
</gene>
<reference evidence="2" key="2">
    <citation type="submission" date="2021-12" db="EMBL/GenBank/DDBJ databases">
        <title>Resequencing data analysis of finger millet.</title>
        <authorList>
            <person name="Hatakeyama M."/>
            <person name="Aluri S."/>
            <person name="Balachadran M.T."/>
            <person name="Sivarajan S.R."/>
            <person name="Poveda L."/>
            <person name="Shimizu-Inatsugi R."/>
            <person name="Schlapbach R."/>
            <person name="Sreeman S.M."/>
            <person name="Shimizu K.K."/>
        </authorList>
    </citation>
    <scope>NUCLEOTIDE SEQUENCE</scope>
</reference>
<reference evidence="2" key="1">
    <citation type="journal article" date="2018" name="DNA Res.">
        <title>Multiple hybrid de novo genome assembly of finger millet, an orphan allotetraploid crop.</title>
        <authorList>
            <person name="Hatakeyama M."/>
            <person name="Aluri S."/>
            <person name="Balachadran M.T."/>
            <person name="Sivarajan S.R."/>
            <person name="Patrignani A."/>
            <person name="Gruter S."/>
            <person name="Poveda L."/>
            <person name="Shimizu-Inatsugi R."/>
            <person name="Baeten J."/>
            <person name="Francoijs K.J."/>
            <person name="Nataraja K.N."/>
            <person name="Reddy Y.A.N."/>
            <person name="Phadnis S."/>
            <person name="Ravikumar R.L."/>
            <person name="Schlapbach R."/>
            <person name="Sreeman S.M."/>
            <person name="Shimizu K.K."/>
        </authorList>
    </citation>
    <scope>NUCLEOTIDE SEQUENCE</scope>
</reference>
<dbReference type="Pfam" id="PF20241">
    <property type="entry name" value="DUF6598"/>
    <property type="match status" value="1"/>
</dbReference>
<proteinExistence type="predicted"/>
<feature type="domain" description="DUF6598" evidence="1">
    <location>
        <begin position="187"/>
        <end position="431"/>
    </location>
</feature>
<accession>A0AAV5FFV8</accession>
<name>A0AAV5FFV8_ELECO</name>
<evidence type="ECO:0000259" key="1">
    <source>
        <dbReference type="Pfam" id="PF20241"/>
    </source>
</evidence>
<comment type="caution">
    <text evidence="2">The sequence shown here is derived from an EMBL/GenBank/DDBJ whole genome shotgun (WGS) entry which is preliminary data.</text>
</comment>
<dbReference type="AlphaFoldDB" id="A0AAV5FFV8"/>
<evidence type="ECO:0000313" key="2">
    <source>
        <dbReference type="EMBL" id="GJN33280.1"/>
    </source>
</evidence>
<keyword evidence="3" id="KW-1185">Reference proteome</keyword>
<sequence>MASAIEDKGVLIGSETGFEAPKLEGEDDEYRLPLFEQKDKQGSTTFDSLLPMSDLPRRMQVENEGSAVGMELDEEDEFDCLTFGSDWRLSFDGKKEIEQGSRRFDAWRWRFDAWGPRSELPMEILEKEEDAEMMGSDDAAWTPRQYRREWNDLWSGSYGSFDDTTRVPSMRFTKKPPLDYSASPMVTLQVFSVKLAAIRGGLQLPLDVFGTVVMRDGIEHNRNIIFCRKRDNCQTLTKEDPYLVLTGPTRAVILMVSSPVLIQAELKVKGSTGSEDKDLSYTVEPVPFGNTMYSHLLECDCTTKISTLEFTLGHIVHSVEATIFVRVIQGSWPDGLRGKFDAFTTCYEPEADLNQKKIILLDSGGEKITYSGNNGEIELSWSVVSVEITGSLKISVEALKGDGTVAKRTRTFKPARYGAKRYKFRMGFCELIGQGCLVALVVQACSAKRSCLNSRKEGSLTGFPSSESQ</sequence>
<protein>
    <recommendedName>
        <fullName evidence="1">DUF6598 domain-containing protein</fullName>
    </recommendedName>
</protein>
<dbReference type="PANTHER" id="PTHR33065:SF177">
    <property type="entry name" value="OS08G0141000 PROTEIN"/>
    <property type="match status" value="1"/>
</dbReference>
<dbReference type="EMBL" id="BQKI01000084">
    <property type="protein sequence ID" value="GJN33280.1"/>
    <property type="molecule type" value="Genomic_DNA"/>
</dbReference>
<dbReference type="PANTHER" id="PTHR33065">
    <property type="entry name" value="OS07G0486400 PROTEIN"/>
    <property type="match status" value="1"/>
</dbReference>